<dbReference type="PANTHER" id="PTHR10102:SF0">
    <property type="entry name" value="DNA-DIRECTED RNA POLYMERASE, MITOCHONDRIAL"/>
    <property type="match status" value="1"/>
</dbReference>
<evidence type="ECO:0000256" key="7">
    <source>
        <dbReference type="ARBA" id="ARBA00023314"/>
    </source>
</evidence>
<sequence>MQDSDRFNRQLALETAQSQEGSTRLEARTLRAEQRNYGSSTVYGKKALQGHLEVVAEVIRTRLGRISNGIAGEDYKLIADRIGEADPNVLALLTMKVVLDQLSMSGLQESDADRRTSKRKKVLFTHTNLTTAIGKAVQVELRLNYYQATDPGLFRQVTNRFHRSSGTHQKATVYQLQFNRNGIEWKTWSPTITHRIGAWLLDCLQRGTDWVSEELVSFGKKSRARRVILSPEFKKFRERILERASELASCSWPMLCQPVDWSNDQIGGYLTAEGRFDRLVRTYSKVGSSLPQGDLPLQMLNNLQHQAYRLNRQVFEVAEHCFANFITVGQFRRDEHQDPPSRPAEGASEETIKAYKVARRELEDVNAQLEAKNWRTTETMFVARKFIDEDRIWIPWSCDYRGRIYPITHCLTPQGTDFDKAMFYFADEGPINEYWLAFQVATTYGLDKATMDERVEWVRANTELISTIAQNPIDTISLWRDVEEPWCFLAACFEYFDCCIACTRATSGLPCGIDATCSGLQHLSAMTGDAVAAALVNVLPTDKPADGYKTVAEAAKQWLPEEYHQWLTRKVTKRTVMTTPYGVTRHSARGYIMGALAEAGCDTRQEGLLTAFTTAIYEKAMNKVFQGPVNVMSFLQQSALRLMKEGREALQWTTPSGFVVYQDCRKPLTERVQTQLMGVGKITSAIYTGPGPVNVDKHKACTAPNLVHSLDASLLHFVFSEWDKPFTVIHDCALGRSCDMDEMGQQIRLHFAEMYKGDVLQDWAAQVGAFIPDDLIKGTLDIDQVNKSTYFFC</sequence>
<evidence type="ECO:0000313" key="12">
    <source>
        <dbReference type="Proteomes" id="UP000030041"/>
    </source>
</evidence>
<evidence type="ECO:0000256" key="3">
    <source>
        <dbReference type="ARBA" id="ARBA00022478"/>
    </source>
</evidence>
<comment type="similarity">
    <text evidence="1">Belongs to the phage and mitochondrial RNA polymerase family.</text>
</comment>
<dbReference type="InterPro" id="IPR046950">
    <property type="entry name" value="DNA-dir_Rpol_C_phage-type"/>
</dbReference>
<dbReference type="GO" id="GO:0006351">
    <property type="term" value="P:DNA-templated transcription"/>
    <property type="evidence" value="ECO:0007669"/>
    <property type="project" value="InterPro"/>
</dbReference>
<evidence type="ECO:0000256" key="6">
    <source>
        <dbReference type="ARBA" id="ARBA00023163"/>
    </source>
</evidence>
<evidence type="ECO:0000256" key="5">
    <source>
        <dbReference type="ARBA" id="ARBA00022695"/>
    </source>
</evidence>
<organism evidence="11 12">
    <name type="scientific">Synechococcus phage S-CBP2</name>
    <dbReference type="NCBI Taxonomy" id="756277"/>
    <lineage>
        <taxon>Viruses</taxon>
        <taxon>Duplodnaviria</taxon>
        <taxon>Heunggongvirae</taxon>
        <taxon>Uroviricota</taxon>
        <taxon>Caudoviricetes</taxon>
        <taxon>Autographivirales</taxon>
        <taxon>Kembevirus</taxon>
        <taxon>Kembevirus SCBP2</taxon>
    </lineage>
</organism>
<accession>A0A096VKY2</accession>
<dbReference type="PANTHER" id="PTHR10102">
    <property type="entry name" value="DNA-DIRECTED RNA POLYMERASE, MITOCHONDRIAL"/>
    <property type="match status" value="1"/>
</dbReference>
<protein>
    <recommendedName>
        <fullName evidence="2">DNA-directed RNA polymerase</fullName>
        <ecNumber evidence="2">2.7.7.6</ecNumber>
    </recommendedName>
</protein>
<proteinExistence type="inferred from homology"/>
<dbReference type="GO" id="GO:0019083">
    <property type="term" value="P:viral transcription"/>
    <property type="evidence" value="ECO:0007669"/>
    <property type="project" value="UniProtKB-KW"/>
</dbReference>
<keyword evidence="3" id="KW-0240">DNA-directed RNA polymerase</keyword>
<dbReference type="OrthoDB" id="309at10239"/>
<dbReference type="RefSeq" id="YP_009103122.1">
    <property type="nucleotide sequence ID" value="NC_025455.1"/>
</dbReference>
<keyword evidence="4" id="KW-0808">Transferase</keyword>
<dbReference type="InterPro" id="IPR037159">
    <property type="entry name" value="RNA_POL_N_sf"/>
</dbReference>
<evidence type="ECO:0000256" key="1">
    <source>
        <dbReference type="ARBA" id="ARBA00009493"/>
    </source>
</evidence>
<dbReference type="SUPFAM" id="SSF56672">
    <property type="entry name" value="DNA/RNA polymerases"/>
    <property type="match status" value="1"/>
</dbReference>
<keyword evidence="7" id="KW-1195">Viral transcription</keyword>
<dbReference type="EC" id="2.7.7.6" evidence="2"/>
<dbReference type="GeneID" id="22112040"/>
<dbReference type="Gene3D" id="1.10.287.280">
    <property type="match status" value="1"/>
</dbReference>
<dbReference type="GO" id="GO:0003899">
    <property type="term" value="F:DNA-directed RNA polymerase activity"/>
    <property type="evidence" value="ECO:0007669"/>
    <property type="project" value="UniProtKB-EC"/>
</dbReference>
<dbReference type="InterPro" id="IPR043502">
    <property type="entry name" value="DNA/RNA_pol_sf"/>
</dbReference>
<keyword evidence="6" id="KW-0804">Transcription</keyword>
<dbReference type="InterPro" id="IPR002092">
    <property type="entry name" value="DNA-dir_Rpol_phage-type"/>
</dbReference>
<evidence type="ECO:0000256" key="9">
    <source>
        <dbReference type="SAM" id="Coils"/>
    </source>
</evidence>
<name>A0A096VKY2_9CAUD</name>
<dbReference type="EMBL" id="KC310806">
    <property type="protein sequence ID" value="AGK86720.1"/>
    <property type="molecule type" value="Genomic_DNA"/>
</dbReference>
<keyword evidence="12" id="KW-1185">Reference proteome</keyword>
<keyword evidence="9" id="KW-0175">Coiled coil</keyword>
<feature type="domain" description="DNA-directed RNA polymerase N-terminal" evidence="10">
    <location>
        <begin position="8"/>
        <end position="305"/>
    </location>
</feature>
<dbReference type="SMART" id="SM01311">
    <property type="entry name" value="RPOL_N"/>
    <property type="match status" value="1"/>
</dbReference>
<evidence type="ECO:0000313" key="11">
    <source>
        <dbReference type="EMBL" id="AGK86720.1"/>
    </source>
</evidence>
<comment type="catalytic activity">
    <reaction evidence="8">
        <text>RNA(n) + a ribonucleoside 5'-triphosphate = RNA(n+1) + diphosphate</text>
        <dbReference type="Rhea" id="RHEA:21248"/>
        <dbReference type="Rhea" id="RHEA-COMP:14527"/>
        <dbReference type="Rhea" id="RHEA-COMP:17342"/>
        <dbReference type="ChEBI" id="CHEBI:33019"/>
        <dbReference type="ChEBI" id="CHEBI:61557"/>
        <dbReference type="ChEBI" id="CHEBI:140395"/>
        <dbReference type="EC" id="2.7.7.6"/>
    </reaction>
</comment>
<evidence type="ECO:0000256" key="4">
    <source>
        <dbReference type="ARBA" id="ARBA00022679"/>
    </source>
</evidence>
<dbReference type="InterPro" id="IPR029262">
    <property type="entry name" value="RPOL_N"/>
</dbReference>
<dbReference type="Pfam" id="PF00940">
    <property type="entry name" value="RNA_pol"/>
    <property type="match status" value="1"/>
</dbReference>
<evidence type="ECO:0000256" key="8">
    <source>
        <dbReference type="ARBA" id="ARBA00048552"/>
    </source>
</evidence>
<evidence type="ECO:0000256" key="2">
    <source>
        <dbReference type="ARBA" id="ARBA00012418"/>
    </source>
</evidence>
<dbReference type="KEGG" id="vg:22112040"/>
<feature type="coiled-coil region" evidence="9">
    <location>
        <begin position="348"/>
        <end position="375"/>
    </location>
</feature>
<dbReference type="Gene3D" id="1.10.150.20">
    <property type="entry name" value="5' to 3' exonuclease, C-terminal subdomain"/>
    <property type="match status" value="1"/>
</dbReference>
<dbReference type="GO" id="GO:0003677">
    <property type="term" value="F:DNA binding"/>
    <property type="evidence" value="ECO:0007669"/>
    <property type="project" value="InterPro"/>
</dbReference>
<dbReference type="GO" id="GO:0000428">
    <property type="term" value="C:DNA-directed RNA polymerase complex"/>
    <property type="evidence" value="ECO:0007669"/>
    <property type="project" value="UniProtKB-KW"/>
</dbReference>
<reference evidence="12" key="1">
    <citation type="submission" date="2012-12" db="EMBL/GenBank/DDBJ databases">
        <title>Genomics of marine cyanopodoviruses.</title>
        <authorList>
            <person name="Huang S."/>
            <person name="Chen F."/>
        </authorList>
    </citation>
    <scope>NUCLEOTIDE SEQUENCE [LARGE SCALE GENOMIC DNA]</scope>
</reference>
<dbReference type="Pfam" id="PF14700">
    <property type="entry name" value="RPOL_N"/>
    <property type="match status" value="1"/>
</dbReference>
<dbReference type="Gene3D" id="1.10.1320.10">
    <property type="entry name" value="DNA-directed RNA polymerase, N-terminal domain"/>
    <property type="match status" value="1"/>
</dbReference>
<reference evidence="11 12" key="2">
    <citation type="journal article" date="2015" name="PLoS ONE">
        <title>Comparative Genomic and Phylogenomic Analyses Reveal a Conserved Core Genome Shared by Estuarine and Oceanic Cyanopodoviruses.</title>
        <authorList>
            <person name="Huang S."/>
            <person name="Zhang S."/>
            <person name="Jiao N."/>
            <person name="Chen F."/>
        </authorList>
    </citation>
    <scope>NUCLEOTIDE SEQUENCE [LARGE SCALE GENOMIC DNA]</scope>
</reference>
<gene>
    <name evidence="11" type="ORF">S-CBP2_0014</name>
</gene>
<keyword evidence="5" id="KW-0548">Nucleotidyltransferase</keyword>
<dbReference type="PROSITE" id="PS00489">
    <property type="entry name" value="RNA_POL_PHAGE_2"/>
    <property type="match status" value="1"/>
</dbReference>
<evidence type="ECO:0000259" key="10">
    <source>
        <dbReference type="SMART" id="SM01311"/>
    </source>
</evidence>
<dbReference type="Proteomes" id="UP000030041">
    <property type="component" value="Segment"/>
</dbReference>